<proteinExistence type="predicted"/>
<dbReference type="AlphaFoldDB" id="A0A2G6KAK5"/>
<organism evidence="1 2">
    <name type="scientific">candidate division KSB3 bacterium</name>
    <dbReference type="NCBI Taxonomy" id="2044937"/>
    <lineage>
        <taxon>Bacteria</taxon>
        <taxon>candidate division KSB3</taxon>
    </lineage>
</organism>
<dbReference type="EMBL" id="PDSK01000109">
    <property type="protein sequence ID" value="PIE32693.1"/>
    <property type="molecule type" value="Genomic_DNA"/>
</dbReference>
<dbReference type="Proteomes" id="UP000230821">
    <property type="component" value="Unassembled WGS sequence"/>
</dbReference>
<name>A0A2G6KAK5_9BACT</name>
<evidence type="ECO:0000313" key="1">
    <source>
        <dbReference type="EMBL" id="PIE32693.1"/>
    </source>
</evidence>
<reference evidence="1 2" key="1">
    <citation type="submission" date="2017-10" db="EMBL/GenBank/DDBJ databases">
        <title>Novel microbial diversity and functional potential in the marine mammal oral microbiome.</title>
        <authorList>
            <person name="Dudek N.K."/>
            <person name="Sun C.L."/>
            <person name="Burstein D."/>
            <person name="Kantor R.S."/>
            <person name="Aliaga Goltsman D.S."/>
            <person name="Bik E.M."/>
            <person name="Thomas B.C."/>
            <person name="Banfield J.F."/>
            <person name="Relman D.A."/>
        </authorList>
    </citation>
    <scope>NUCLEOTIDE SEQUENCE [LARGE SCALE GENOMIC DNA]</scope>
    <source>
        <strain evidence="1">DOLJORAL78_47_16</strain>
    </source>
</reference>
<dbReference type="InterPro" id="IPR045865">
    <property type="entry name" value="ACT-like_dom_sf"/>
</dbReference>
<comment type="caution">
    <text evidence="1">The sequence shown here is derived from an EMBL/GenBank/DDBJ whole genome shotgun (WGS) entry which is preliminary data.</text>
</comment>
<dbReference type="Gene3D" id="3.30.70.1150">
    <property type="entry name" value="ACT-like. Chain A, domain 2"/>
    <property type="match status" value="1"/>
</dbReference>
<gene>
    <name evidence="1" type="ORF">CSA56_14490</name>
</gene>
<evidence type="ECO:0008006" key="3">
    <source>
        <dbReference type="Google" id="ProtNLM"/>
    </source>
</evidence>
<dbReference type="InterPro" id="IPR027271">
    <property type="entry name" value="Acetolactate_synth/TF_NikR_C"/>
</dbReference>
<dbReference type="SUPFAM" id="SSF55021">
    <property type="entry name" value="ACT-like"/>
    <property type="match status" value="1"/>
</dbReference>
<evidence type="ECO:0000313" key="2">
    <source>
        <dbReference type="Proteomes" id="UP000230821"/>
    </source>
</evidence>
<protein>
    <recommendedName>
        <fullName evidence="3">Iron-only hydrogenase system regulator</fullName>
    </recommendedName>
</protein>
<accession>A0A2G6KAK5</accession>
<sequence>MHLEKHLICGIHITDRLQNAIKIQELLTECGGYIKTRLGLHDVGEDFSSLHGLILLEFVEGEAKFVEFTEKMNAIEGVEVQKMVFEHP</sequence>